<name>A0A2T0YQT4_9MICC</name>
<dbReference type="AlphaFoldDB" id="A0A2T0YQT4"/>
<protein>
    <recommendedName>
        <fullName evidence="4">Winged helix DNA-binding protein</fullName>
    </recommendedName>
</protein>
<feature type="region of interest" description="Disordered" evidence="1">
    <location>
        <begin position="295"/>
        <end position="321"/>
    </location>
</feature>
<dbReference type="Proteomes" id="UP000238217">
    <property type="component" value="Unassembled WGS sequence"/>
</dbReference>
<evidence type="ECO:0008006" key="4">
    <source>
        <dbReference type="Google" id="ProtNLM"/>
    </source>
</evidence>
<keyword evidence="3" id="KW-1185">Reference proteome</keyword>
<dbReference type="EMBL" id="PVTY01000004">
    <property type="protein sequence ID" value="PRZ17750.1"/>
    <property type="molecule type" value="Genomic_DNA"/>
</dbReference>
<dbReference type="RefSeq" id="WP_181255880.1">
    <property type="nucleotide sequence ID" value="NZ_PVTY01000004.1"/>
</dbReference>
<evidence type="ECO:0000313" key="3">
    <source>
        <dbReference type="Proteomes" id="UP000238217"/>
    </source>
</evidence>
<feature type="region of interest" description="Disordered" evidence="1">
    <location>
        <begin position="1"/>
        <end position="25"/>
    </location>
</feature>
<gene>
    <name evidence="2" type="ORF">BCL67_10499</name>
</gene>
<evidence type="ECO:0000256" key="1">
    <source>
        <dbReference type="SAM" id="MobiDB-lite"/>
    </source>
</evidence>
<feature type="compositionally biased region" description="Low complexity" evidence="1">
    <location>
        <begin position="302"/>
        <end position="316"/>
    </location>
</feature>
<accession>A0A2T0YQT4</accession>
<organism evidence="2 3">
    <name type="scientific">Nesterenkonia sandarakina</name>
    <dbReference type="NCBI Taxonomy" id="272918"/>
    <lineage>
        <taxon>Bacteria</taxon>
        <taxon>Bacillati</taxon>
        <taxon>Actinomycetota</taxon>
        <taxon>Actinomycetes</taxon>
        <taxon>Micrococcales</taxon>
        <taxon>Micrococcaceae</taxon>
        <taxon>Nesterenkonia</taxon>
    </lineage>
</organism>
<dbReference type="Pfam" id="PF06224">
    <property type="entry name" value="AlkZ-like"/>
    <property type="match status" value="1"/>
</dbReference>
<proteinExistence type="predicted"/>
<dbReference type="PANTHER" id="PTHR30528">
    <property type="entry name" value="CYTOPLASMIC PROTEIN"/>
    <property type="match status" value="1"/>
</dbReference>
<dbReference type="InterPro" id="IPR009351">
    <property type="entry name" value="AlkZ-like"/>
</dbReference>
<dbReference type="PANTHER" id="PTHR30528:SF0">
    <property type="entry name" value="CYTOPLASMIC PROTEIN"/>
    <property type="match status" value="1"/>
</dbReference>
<sequence length="427" mass="46083">MTEPQTSSTRKTTRSPTTTTPPALPVSADWVRAVVTGAQHIPAPAGPGDYGSAAEVLRGIGLIQLDPLTRVSTAQRLTTLTRLPRSARAEDVDSSLWPAGAPLHGAPVSFEAFTKVACVFPIEDWPLLQLRRERVRETHALGLDPRMRAQIREVVAATENGAQIGAIEAAMGAARTTGWNWSQIKHAAELMVRTGELVITARNGIIRLFDLPERALPQEILEAAHLPPDQLRAALARRAAGTLAVMTVADFAHHYHLSAPDAARGIELAGLAPLQVQGWKDLAYCLPQLRDEAPGAGTSVVGGTSEPGTPEPGTGPAARSRLIGPFDPLLRDRGRARRIYDFDYTFEAYVPRTKRLYGHYVMAVLSGAEMVGRVDLQRVGEVLQINRIFPEPGHSTRSVTARARAGARTLGAQLGIEVELPGRPDDR</sequence>
<reference evidence="2 3" key="1">
    <citation type="submission" date="2018-03" db="EMBL/GenBank/DDBJ databases">
        <title>Comparative analysis of microorganisms from saline springs in Andes Mountain Range, Colombia.</title>
        <authorList>
            <person name="Rubin E."/>
        </authorList>
    </citation>
    <scope>NUCLEOTIDE SEQUENCE [LARGE SCALE GENOMIC DNA]</scope>
    <source>
        <strain evidence="2 3">CG 35</strain>
    </source>
</reference>
<evidence type="ECO:0000313" key="2">
    <source>
        <dbReference type="EMBL" id="PRZ17750.1"/>
    </source>
</evidence>
<feature type="compositionally biased region" description="Low complexity" evidence="1">
    <location>
        <begin position="1"/>
        <end position="21"/>
    </location>
</feature>
<comment type="caution">
    <text evidence="2">The sequence shown here is derived from an EMBL/GenBank/DDBJ whole genome shotgun (WGS) entry which is preliminary data.</text>
</comment>